<feature type="transmembrane region" description="Helical" evidence="8">
    <location>
        <begin position="124"/>
        <end position="142"/>
    </location>
</feature>
<sequence>MFGNGKKIQLVWLLASVSLVSIVVISYLKASLELEDAEQAYYSQWWRLGYDDQPPLYTWIQKLVNSLFGVSKFSFSFFRGLLFGTTLLLLYATAKRTLSDKFRAEMVVLGTVLIPVFIDFTYRRLSHTLLLCLIVLLTYFVIRKLIDKKSMRNYALLGICFGLGMLTKYNYSLFLLALLAASFFDVSLKQVVWNRKILMSSLIALLLFSPHFYWLLKADYVSFINNSLRVKLETDTQGILILTPMLEIVKALLEIYWPIILISVVLILLKRARWKTENQLKWLVTMGLVQIAVFLLFFVFLDVQEIHSRWLLPMLLPFLILLINGLDFTAKSIRKWGIFIFLLVICFQILRTPAERLLGIPSDIHFDYSKLSRKLNAAHSDAVWVLPNVTYGGQIRLLNPNKELFTLDDFSIQHANKKIKKQVVVSPLNDFFDNLNIKDSLLQYGPEKEHFYFFEGNSAEIPFFPQSP</sequence>
<keyword evidence="2" id="KW-1003">Cell membrane</keyword>
<dbReference type="InterPro" id="IPR038731">
    <property type="entry name" value="RgtA/B/C-like"/>
</dbReference>
<gene>
    <name evidence="10" type="ORF">FVB32_17025</name>
</gene>
<evidence type="ECO:0000256" key="1">
    <source>
        <dbReference type="ARBA" id="ARBA00004651"/>
    </source>
</evidence>
<feature type="transmembrane region" description="Helical" evidence="8">
    <location>
        <begin position="336"/>
        <end position="354"/>
    </location>
</feature>
<comment type="caution">
    <text evidence="10">The sequence shown here is derived from an EMBL/GenBank/DDBJ whole genome shotgun (WGS) entry which is preliminary data.</text>
</comment>
<feature type="transmembrane region" description="Helical" evidence="8">
    <location>
        <begin position="310"/>
        <end position="330"/>
    </location>
</feature>
<dbReference type="PANTHER" id="PTHR33908">
    <property type="entry name" value="MANNOSYLTRANSFERASE YKCB-RELATED"/>
    <property type="match status" value="1"/>
</dbReference>
<name>A0A5C8V3V0_9FLAO</name>
<evidence type="ECO:0000259" key="9">
    <source>
        <dbReference type="Pfam" id="PF13231"/>
    </source>
</evidence>
<keyword evidence="6 8" id="KW-1133">Transmembrane helix</keyword>
<dbReference type="Proteomes" id="UP000321456">
    <property type="component" value="Unassembled WGS sequence"/>
</dbReference>
<evidence type="ECO:0000256" key="7">
    <source>
        <dbReference type="ARBA" id="ARBA00023136"/>
    </source>
</evidence>
<dbReference type="PANTHER" id="PTHR33908:SF11">
    <property type="entry name" value="MEMBRANE PROTEIN"/>
    <property type="match status" value="1"/>
</dbReference>
<proteinExistence type="predicted"/>
<organism evidence="10 11">
    <name type="scientific">Flagellimonas hymeniacidonis</name>
    <dbReference type="NCBI Taxonomy" id="2603628"/>
    <lineage>
        <taxon>Bacteria</taxon>
        <taxon>Pseudomonadati</taxon>
        <taxon>Bacteroidota</taxon>
        <taxon>Flavobacteriia</taxon>
        <taxon>Flavobacteriales</taxon>
        <taxon>Flavobacteriaceae</taxon>
        <taxon>Flagellimonas</taxon>
    </lineage>
</organism>
<protein>
    <submittedName>
        <fullName evidence="10">Glycosyltransferase family 39 protein</fullName>
    </submittedName>
</protein>
<evidence type="ECO:0000256" key="6">
    <source>
        <dbReference type="ARBA" id="ARBA00022989"/>
    </source>
</evidence>
<dbReference type="GO" id="GO:0009103">
    <property type="term" value="P:lipopolysaccharide biosynthetic process"/>
    <property type="evidence" value="ECO:0007669"/>
    <property type="project" value="UniProtKB-ARBA"/>
</dbReference>
<dbReference type="GO" id="GO:0016763">
    <property type="term" value="F:pentosyltransferase activity"/>
    <property type="evidence" value="ECO:0007669"/>
    <property type="project" value="TreeGrafter"/>
</dbReference>
<keyword evidence="11" id="KW-1185">Reference proteome</keyword>
<evidence type="ECO:0000313" key="11">
    <source>
        <dbReference type="Proteomes" id="UP000321456"/>
    </source>
</evidence>
<dbReference type="AlphaFoldDB" id="A0A5C8V3V0"/>
<keyword evidence="3" id="KW-0328">Glycosyltransferase</keyword>
<evidence type="ECO:0000256" key="3">
    <source>
        <dbReference type="ARBA" id="ARBA00022676"/>
    </source>
</evidence>
<accession>A0A5C8V3V0</accession>
<evidence type="ECO:0000313" key="10">
    <source>
        <dbReference type="EMBL" id="TXN36250.1"/>
    </source>
</evidence>
<dbReference type="InterPro" id="IPR050297">
    <property type="entry name" value="LipidA_mod_glycosyltrf_83"/>
</dbReference>
<comment type="subcellular location">
    <subcellularLocation>
        <location evidence="1">Cell membrane</location>
        <topology evidence="1">Multi-pass membrane protein</topology>
    </subcellularLocation>
</comment>
<dbReference type="EMBL" id="VRUR01000002">
    <property type="protein sequence ID" value="TXN36250.1"/>
    <property type="molecule type" value="Genomic_DNA"/>
</dbReference>
<keyword evidence="7 8" id="KW-0472">Membrane</keyword>
<evidence type="ECO:0000256" key="2">
    <source>
        <dbReference type="ARBA" id="ARBA00022475"/>
    </source>
</evidence>
<dbReference type="GO" id="GO:0005886">
    <property type="term" value="C:plasma membrane"/>
    <property type="evidence" value="ECO:0007669"/>
    <property type="project" value="UniProtKB-SubCell"/>
</dbReference>
<dbReference type="Pfam" id="PF13231">
    <property type="entry name" value="PMT_2"/>
    <property type="match status" value="1"/>
</dbReference>
<feature type="transmembrane region" description="Helical" evidence="8">
    <location>
        <begin position="251"/>
        <end position="270"/>
    </location>
</feature>
<feature type="domain" description="Glycosyltransferase RgtA/B/C/D-like" evidence="9">
    <location>
        <begin position="52"/>
        <end position="214"/>
    </location>
</feature>
<evidence type="ECO:0000256" key="5">
    <source>
        <dbReference type="ARBA" id="ARBA00022692"/>
    </source>
</evidence>
<reference evidence="10 11" key="1">
    <citation type="submission" date="2019-08" db="EMBL/GenBank/DDBJ databases">
        <title>Professor.</title>
        <authorList>
            <person name="Park J.S."/>
        </authorList>
    </citation>
    <scope>NUCLEOTIDE SEQUENCE [LARGE SCALE GENOMIC DNA]</scope>
    <source>
        <strain evidence="10 11">176CP5-101</strain>
    </source>
</reference>
<feature type="transmembrane region" description="Helical" evidence="8">
    <location>
        <begin position="10"/>
        <end position="28"/>
    </location>
</feature>
<feature type="transmembrane region" description="Helical" evidence="8">
    <location>
        <begin position="154"/>
        <end position="177"/>
    </location>
</feature>
<evidence type="ECO:0000256" key="8">
    <source>
        <dbReference type="SAM" id="Phobius"/>
    </source>
</evidence>
<evidence type="ECO:0000256" key="4">
    <source>
        <dbReference type="ARBA" id="ARBA00022679"/>
    </source>
</evidence>
<feature type="transmembrane region" description="Helical" evidence="8">
    <location>
        <begin position="282"/>
        <end position="303"/>
    </location>
</feature>
<feature type="transmembrane region" description="Helical" evidence="8">
    <location>
        <begin position="73"/>
        <end position="90"/>
    </location>
</feature>
<feature type="transmembrane region" description="Helical" evidence="8">
    <location>
        <begin position="197"/>
        <end position="216"/>
    </location>
</feature>
<keyword evidence="5 8" id="KW-0812">Transmembrane</keyword>
<dbReference type="RefSeq" id="WP_147745024.1">
    <property type="nucleotide sequence ID" value="NZ_VRUR01000002.1"/>
</dbReference>
<keyword evidence="4 10" id="KW-0808">Transferase</keyword>